<keyword evidence="2" id="KW-1185">Reference proteome</keyword>
<dbReference type="Proteomes" id="UP001597353">
    <property type="component" value="Unassembled WGS sequence"/>
</dbReference>
<sequence length="105" mass="12015">MLKISKNPEFTHKVRVRVPVDGGYSDQEFKARFRVLPWDEVEKLDRNPTEQLRQIWIGWEDIADDQGVPVPYSDAVRDQLAALLYVRVALLSAYSDAISGARRGN</sequence>
<evidence type="ECO:0000313" key="2">
    <source>
        <dbReference type="Proteomes" id="UP001597353"/>
    </source>
</evidence>
<reference evidence="2" key="1">
    <citation type="journal article" date="2019" name="Int. J. Syst. Evol. Microbiol.">
        <title>The Global Catalogue of Microorganisms (GCM) 10K type strain sequencing project: providing services to taxonomists for standard genome sequencing and annotation.</title>
        <authorList>
            <consortium name="The Broad Institute Genomics Platform"/>
            <consortium name="The Broad Institute Genome Sequencing Center for Infectious Disease"/>
            <person name="Wu L."/>
            <person name="Ma J."/>
        </authorList>
    </citation>
    <scope>NUCLEOTIDE SEQUENCE [LARGE SCALE GENOMIC DNA]</scope>
    <source>
        <strain evidence="2">CGMCC 4.7242</strain>
    </source>
</reference>
<name>A0ABW4S9G5_9RHOB</name>
<evidence type="ECO:0000313" key="1">
    <source>
        <dbReference type="EMBL" id="MFD1914113.1"/>
    </source>
</evidence>
<comment type="caution">
    <text evidence="1">The sequence shown here is derived from an EMBL/GenBank/DDBJ whole genome shotgun (WGS) entry which is preliminary data.</text>
</comment>
<gene>
    <name evidence="1" type="ORF">ACFSGJ_18070</name>
</gene>
<accession>A0ABW4S9G5</accession>
<dbReference type="EMBL" id="JBHUGH010000034">
    <property type="protein sequence ID" value="MFD1914113.1"/>
    <property type="molecule type" value="Genomic_DNA"/>
</dbReference>
<protein>
    <recommendedName>
        <fullName evidence="3">Phage tail assembly chaperone</fullName>
    </recommendedName>
</protein>
<dbReference type="RefSeq" id="WP_390265110.1">
    <property type="nucleotide sequence ID" value="NZ_JBHUGH010000034.1"/>
</dbReference>
<proteinExistence type="predicted"/>
<organism evidence="1 2">
    <name type="scientific">Halodurantibacterium flavum</name>
    <dbReference type="NCBI Taxonomy" id="1382802"/>
    <lineage>
        <taxon>Bacteria</taxon>
        <taxon>Pseudomonadati</taxon>
        <taxon>Pseudomonadota</taxon>
        <taxon>Alphaproteobacteria</taxon>
        <taxon>Rhodobacterales</taxon>
        <taxon>Paracoccaceae</taxon>
        <taxon>Halodurantibacterium</taxon>
    </lineage>
</organism>
<evidence type="ECO:0008006" key="3">
    <source>
        <dbReference type="Google" id="ProtNLM"/>
    </source>
</evidence>